<gene>
    <name evidence="2" type="ORF">KDI_42770</name>
</gene>
<evidence type="ECO:0000256" key="1">
    <source>
        <dbReference type="SAM" id="MobiDB-lite"/>
    </source>
</evidence>
<dbReference type="RefSeq" id="WP_149403583.1">
    <property type="nucleotide sequence ID" value="NZ_BIXY01000080.1"/>
</dbReference>
<sequence length="1208" mass="125045">MMCTQGRRRLRRNPHERTRAHTRTTRLLTLFCLCTLITLFSGIITPGQMVSAASTHANGIAPTAAQRAATIRHALKQRIHVLHHPKALSSSSTPKTAKQNVILPAYNNAGSSNDSNPNEGSFDGNNSYSVQALQGTGLLPGQNFTFSNVTFVWPNAAAGTPNNYLVNGQVIPVAPSIAGAANLGFLGASTNGNASGNATVTFTDATTQTFSLGLSDWTLGGNPQSTPAFSNQIAATMTYRNTPVDQQTITTFLFSAQLALPAGKTVQSVTLPTTTSSGQMHIFAVGISGPAYNNTGTSDDASPTSGNFDGSTRSYSAQALQSAGVKPGSTIINDGLSYTFPNAAPGTANNYTSSGQILPVVSVPNAVTLGVLGSAISGASSGTATITFTDASTQTVTLGFSDWTLGGNAQTPPSFGNQIAATMSYRNTAGGKQTVSTFLFSTEFAIPAGKTVQNLTLPTASTPGQLHIFAISTRGAYNNISTSDDANLTSANFDLHTNGGNSYSAQALQSQNILPGQSVVSDGISYTWPSAPAGTPNNYLAAGQTISVTPVANATTLGFLGSATNGSTSGTATITYTDNSTSTFTLGLTDWATNPPVSGNLLVATFPYLNHAAGQQTTTNYLYATETSLAAGKTIQSVTLPSITGQLHIFAIGTRSSYNNIGISDTANTHGADFDGFGRSYAAQDFSDPVSGMGWNPGDTLIYNGMNLIWPAAPSGQADNYQTNGQTIAITPVANADTLGFVGASTGGATAITATITYTDNSTSTFQLGMSDWTLGNNRVAPSYNNQLFALLTHRNLASGQENLDTYLFYAETTISAAKVVKSVTLPAASTGTLHIFTIGTRAGNGYPNNIGTSDEADSTAFANYDGQGDTYSLQSLQNDHITQGQPVIVNGISYLWPASYSVIPDNYQAAGQTVGVTPVANATTLGFLGSATNGSTSGTATITYTDNSTSTFTLGFTDWATTPAAYSNTLVASMPNRNTSTGSQSTKTYLYETETSIPAGKTVQSVTLPSISGQLHIFAIGTRADQYNNAGTSDDSTPYTANIDNANNSYSAQGLKSIGLAPGQSISVNGMAFLWPNATAGFFDNYQAHGQTIAVTPVANATTLGFLGAATGGATSGSATLTYTDHSTQTFTLGFADWNATSITSLPYGNSIVGTMPYRNTPAGAKTINTYVFATTITLQTGKTLQSVTLPSTTSPGALHVFTIGTK</sequence>
<dbReference type="Proteomes" id="UP000322530">
    <property type="component" value="Unassembled WGS sequence"/>
</dbReference>
<dbReference type="EMBL" id="BIXY01000080">
    <property type="protein sequence ID" value="GCF10713.1"/>
    <property type="molecule type" value="Genomic_DNA"/>
</dbReference>
<comment type="caution">
    <text evidence="2">The sequence shown here is derived from an EMBL/GenBank/DDBJ whole genome shotgun (WGS) entry which is preliminary data.</text>
</comment>
<evidence type="ECO:0000313" key="2">
    <source>
        <dbReference type="EMBL" id="GCF10713.1"/>
    </source>
</evidence>
<evidence type="ECO:0000313" key="3">
    <source>
        <dbReference type="Proteomes" id="UP000322530"/>
    </source>
</evidence>
<protein>
    <submittedName>
        <fullName evidence="2">Uncharacterized protein</fullName>
    </submittedName>
</protein>
<dbReference type="AlphaFoldDB" id="A0A5A5TI23"/>
<feature type="region of interest" description="Disordered" evidence="1">
    <location>
        <begin position="106"/>
        <end position="126"/>
    </location>
</feature>
<organism evidence="2 3">
    <name type="scientific">Dictyobacter arantiisoli</name>
    <dbReference type="NCBI Taxonomy" id="2014874"/>
    <lineage>
        <taxon>Bacteria</taxon>
        <taxon>Bacillati</taxon>
        <taxon>Chloroflexota</taxon>
        <taxon>Ktedonobacteria</taxon>
        <taxon>Ktedonobacterales</taxon>
        <taxon>Dictyobacteraceae</taxon>
        <taxon>Dictyobacter</taxon>
    </lineage>
</organism>
<name>A0A5A5TI23_9CHLR</name>
<feature type="compositionally biased region" description="Polar residues" evidence="1">
    <location>
        <begin position="108"/>
        <end position="126"/>
    </location>
</feature>
<reference evidence="2 3" key="1">
    <citation type="submission" date="2019-01" db="EMBL/GenBank/DDBJ databases">
        <title>Draft genome sequence of Dictyobacter sp. Uno17.</title>
        <authorList>
            <person name="Wang C.M."/>
            <person name="Zheng Y."/>
            <person name="Sakai Y."/>
            <person name="Abe K."/>
            <person name="Yokota A."/>
            <person name="Yabe S."/>
        </authorList>
    </citation>
    <scope>NUCLEOTIDE SEQUENCE [LARGE SCALE GENOMIC DNA]</scope>
    <source>
        <strain evidence="2 3">Uno17</strain>
    </source>
</reference>
<dbReference type="OrthoDB" id="581621at2"/>
<accession>A0A5A5TI23</accession>
<keyword evidence="3" id="KW-1185">Reference proteome</keyword>
<proteinExistence type="predicted"/>